<dbReference type="Gene3D" id="3.80.10.10">
    <property type="entry name" value="Ribonuclease Inhibitor"/>
    <property type="match status" value="1"/>
</dbReference>
<reference evidence="2 3" key="1">
    <citation type="journal article" date="2010" name="Proc. Natl. Acad. Sci. U.S.A.">
        <title>Insights into evolution of multicellular fungi from the assembled chromosomes of the mushroom Coprinopsis cinerea (Coprinus cinereus).</title>
        <authorList>
            <person name="Stajich J.E."/>
            <person name="Wilke S.K."/>
            <person name="Ahren D."/>
            <person name="Au C.H."/>
            <person name="Birren B.W."/>
            <person name="Borodovsky M."/>
            <person name="Burns C."/>
            <person name="Canback B."/>
            <person name="Casselton L.A."/>
            <person name="Cheng C.K."/>
            <person name="Deng J."/>
            <person name="Dietrich F.S."/>
            <person name="Fargo D.C."/>
            <person name="Farman M.L."/>
            <person name="Gathman A.C."/>
            <person name="Goldberg J."/>
            <person name="Guigo R."/>
            <person name="Hoegger P.J."/>
            <person name="Hooker J.B."/>
            <person name="Huggins A."/>
            <person name="James T.Y."/>
            <person name="Kamada T."/>
            <person name="Kilaru S."/>
            <person name="Kodira C."/>
            <person name="Kues U."/>
            <person name="Kupfer D."/>
            <person name="Kwan H.S."/>
            <person name="Lomsadze A."/>
            <person name="Li W."/>
            <person name="Lilly W.W."/>
            <person name="Ma L.J."/>
            <person name="Mackey A.J."/>
            <person name="Manning G."/>
            <person name="Martin F."/>
            <person name="Muraguchi H."/>
            <person name="Natvig D.O."/>
            <person name="Palmerini H."/>
            <person name="Ramesh M.A."/>
            <person name="Rehmeyer C.J."/>
            <person name="Roe B.A."/>
            <person name="Shenoy N."/>
            <person name="Stanke M."/>
            <person name="Ter-Hovhannisyan V."/>
            <person name="Tunlid A."/>
            <person name="Velagapudi R."/>
            <person name="Vision T.J."/>
            <person name="Zeng Q."/>
            <person name="Zolan M.E."/>
            <person name="Pukkila P.J."/>
        </authorList>
    </citation>
    <scope>NUCLEOTIDE SEQUENCE [LARGE SCALE GENOMIC DNA]</scope>
    <source>
        <strain evidence="3">Okayama-7 / 130 / ATCC MYA-4618 / FGSC 9003</strain>
    </source>
</reference>
<dbReference type="InParanoid" id="D6RQL6"/>
<comment type="caution">
    <text evidence="2">The sequence shown here is derived from an EMBL/GenBank/DDBJ whole genome shotgun (WGS) entry which is preliminary data.</text>
</comment>
<dbReference type="OrthoDB" id="3543113at2759"/>
<dbReference type="GeneID" id="9380072"/>
<evidence type="ECO:0000313" key="2">
    <source>
        <dbReference type="EMBL" id="EFI26629.1"/>
    </source>
</evidence>
<name>D6RQL6_COPC7</name>
<accession>D6RQL6</accession>
<organism evidence="2 3">
    <name type="scientific">Coprinopsis cinerea (strain Okayama-7 / 130 / ATCC MYA-4618 / FGSC 9003)</name>
    <name type="common">Inky cap fungus</name>
    <name type="synonym">Hormographiella aspergillata</name>
    <dbReference type="NCBI Taxonomy" id="240176"/>
    <lineage>
        <taxon>Eukaryota</taxon>
        <taxon>Fungi</taxon>
        <taxon>Dikarya</taxon>
        <taxon>Basidiomycota</taxon>
        <taxon>Agaricomycotina</taxon>
        <taxon>Agaricomycetes</taxon>
        <taxon>Agaricomycetidae</taxon>
        <taxon>Agaricales</taxon>
        <taxon>Agaricineae</taxon>
        <taxon>Psathyrellaceae</taxon>
        <taxon>Coprinopsis</taxon>
    </lineage>
</organism>
<dbReference type="AlphaFoldDB" id="D6RQL6"/>
<gene>
    <name evidence="2" type="ORF">CC1G_15401</name>
</gene>
<keyword evidence="3" id="KW-1185">Reference proteome</keyword>
<dbReference type="InterPro" id="IPR032675">
    <property type="entry name" value="LRR_dom_sf"/>
</dbReference>
<dbReference type="VEuPathDB" id="FungiDB:CC1G_15401"/>
<evidence type="ECO:0008006" key="4">
    <source>
        <dbReference type="Google" id="ProtNLM"/>
    </source>
</evidence>
<dbReference type="KEGG" id="cci:CC1G_15401"/>
<dbReference type="EMBL" id="AACS02000012">
    <property type="protein sequence ID" value="EFI26629.1"/>
    <property type="molecule type" value="Genomic_DNA"/>
</dbReference>
<protein>
    <recommendedName>
        <fullName evidence="4">F-box domain-containing protein</fullName>
    </recommendedName>
</protein>
<dbReference type="HOGENOM" id="CLU_031718_1_0_1"/>
<dbReference type="SUPFAM" id="SSF52047">
    <property type="entry name" value="RNI-like"/>
    <property type="match status" value="1"/>
</dbReference>
<dbReference type="RefSeq" id="XP_002910123.1">
    <property type="nucleotide sequence ID" value="XM_002910077.1"/>
</dbReference>
<proteinExistence type="predicted"/>
<sequence length="541" mass="62058">MFRVFPRGVVVYNEDRSYKYIRQVTFINDKEKLKAGWERLRRYARHVRTIYWRNRHIPDHSYRTKIHPDTLRLLNQYGDFAEPLFPNLQTVHLPLINEDPISTVFYPALVLSPSVKTVIISPSKFDESLWEEQPRFWDHSDHLWDAVTSRVAEVAPTLTSFKIATSGTLSAHFSNGFSVAGRLLKVERELFPAFSTSLKILDIDSLILEGKTFGCLNHLTRLVKLKLTLVHQQAAEMAELVASALCLPSLENLTLNLFAAEATHSKFFEILDARKLRVLKLKVFLLEPLRIYDPHPLFAALRAERLANLEELHLSRRLEEDSPLLWFERLDEPRFELSPRTFLPLLQQTPFSNLKTLRIDPCKSSALDDRILAQLLRGWPKLENFELRDETMSDSGSVSLITAGGVRRAVGAAPLLQRLVLRFDATSVPPSGSDSDGASSNRSNSNSANETTLDDLPPHPNLTDLDACISHLRSGRQVAKWLKRDFPNLRGVRSFGLYREGLDTLYRFGEVNDERYVEMMQPYEPCSVMVDRWNDVSRCFR</sequence>
<feature type="compositionally biased region" description="Low complexity" evidence="1">
    <location>
        <begin position="431"/>
        <end position="449"/>
    </location>
</feature>
<evidence type="ECO:0000313" key="3">
    <source>
        <dbReference type="Proteomes" id="UP000001861"/>
    </source>
</evidence>
<feature type="region of interest" description="Disordered" evidence="1">
    <location>
        <begin position="427"/>
        <end position="459"/>
    </location>
</feature>
<evidence type="ECO:0000256" key="1">
    <source>
        <dbReference type="SAM" id="MobiDB-lite"/>
    </source>
</evidence>
<dbReference type="Proteomes" id="UP000001861">
    <property type="component" value="Unassembled WGS sequence"/>
</dbReference>